<gene>
    <name evidence="9" type="primary">cobD</name>
    <name evidence="10" type="ORF">ASR47_1008240</name>
</gene>
<dbReference type="HAMAP" id="MF_00024">
    <property type="entry name" value="CobD_CbiB"/>
    <property type="match status" value="1"/>
</dbReference>
<dbReference type="GO" id="GO:0009236">
    <property type="term" value="P:cobalamin biosynthetic process"/>
    <property type="evidence" value="ECO:0007669"/>
    <property type="project" value="UniProtKB-UniRule"/>
</dbReference>
<comment type="caution">
    <text evidence="10">The sequence shown here is derived from an EMBL/GenBank/DDBJ whole genome shotgun (WGS) entry which is preliminary data.</text>
</comment>
<evidence type="ECO:0000256" key="9">
    <source>
        <dbReference type="HAMAP-Rule" id="MF_00024"/>
    </source>
</evidence>
<sequence length="317" mass="34203">MLSGFSLPMLAGLLTAGVLFDLLLGETRRLHPLVGFGRLAGALEHLLNRGRARFVRGILGWLLAVLPITYAAWYLCGLAGAVLHVFLLYLCLGLRSLRDHNQPIAAALAAGDLHTARLLTARIVSRDTANADAASLAKASTESLLENGNDAVFGTLFWFAIAGGPGAVFFRLANTLDAMWGYRTPRYDWFGCCAARIDDVLNYLPARLTALSYVMLGKTMADKRRAWHCWRTQAPNWGSPNAGPVMASGAGSLGLALGGDAVYDGELERRPPLGSGHPAAAHDIDRAWRLVMETTALWLIWVALAAGLFYLRGISFA</sequence>
<reference evidence="10 11" key="1">
    <citation type="submission" date="2016-04" db="EMBL/GenBank/DDBJ databases">
        <title>Draft genome sequence of Janthinobacterium psychrotolerans sp. nov., isolated from freshwater sediments in Denmark.</title>
        <authorList>
            <person name="Gong X."/>
            <person name="Skrivergaard S."/>
            <person name="Korsgaard B.S."/>
            <person name="Schreiber L."/>
            <person name="Marshall I.P."/>
            <person name="Finster K."/>
            <person name="Schramm A."/>
        </authorList>
    </citation>
    <scope>NUCLEOTIDE SEQUENCE [LARGE SCALE GENOMIC DNA]</scope>
    <source>
        <strain evidence="10 11">S3-2</strain>
    </source>
</reference>
<dbReference type="PATRIC" id="fig|1747903.4.peg.2753"/>
<dbReference type="STRING" id="1747903.ASR47_1008240"/>
<evidence type="ECO:0000313" key="10">
    <source>
        <dbReference type="EMBL" id="OBV39178.1"/>
    </source>
</evidence>
<protein>
    <recommendedName>
        <fullName evidence="9">Cobalamin biosynthesis protein CobD</fullName>
    </recommendedName>
</protein>
<evidence type="ECO:0000256" key="7">
    <source>
        <dbReference type="ARBA" id="ARBA00022989"/>
    </source>
</evidence>
<comment type="subcellular location">
    <subcellularLocation>
        <location evidence="1 9">Cell membrane</location>
        <topology evidence="1 9">Multi-pass membrane protein</topology>
    </subcellularLocation>
</comment>
<keyword evidence="4 9" id="KW-1003">Cell membrane</keyword>
<evidence type="ECO:0000313" key="11">
    <source>
        <dbReference type="Proteomes" id="UP000092713"/>
    </source>
</evidence>
<dbReference type="GO" id="GO:0016874">
    <property type="term" value="F:ligase activity"/>
    <property type="evidence" value="ECO:0007669"/>
    <property type="project" value="UniProtKB-KW"/>
</dbReference>
<proteinExistence type="inferred from homology"/>
<dbReference type="UniPathway" id="UPA00148"/>
<evidence type="ECO:0000256" key="5">
    <source>
        <dbReference type="ARBA" id="ARBA00022573"/>
    </source>
</evidence>
<dbReference type="EMBL" id="LOCQ01000055">
    <property type="protein sequence ID" value="OBV39178.1"/>
    <property type="molecule type" value="Genomic_DNA"/>
</dbReference>
<dbReference type="OrthoDB" id="9811967at2"/>
<keyword evidence="10" id="KW-0436">Ligase</keyword>
<name>A0A1A7C4D9_9BURK</name>
<dbReference type="GO" id="GO:0005886">
    <property type="term" value="C:plasma membrane"/>
    <property type="evidence" value="ECO:0007669"/>
    <property type="project" value="UniProtKB-SubCell"/>
</dbReference>
<dbReference type="RefSeq" id="WP_065308386.1">
    <property type="nucleotide sequence ID" value="NZ_LOCQ01000055.1"/>
</dbReference>
<evidence type="ECO:0000256" key="1">
    <source>
        <dbReference type="ARBA" id="ARBA00004651"/>
    </source>
</evidence>
<evidence type="ECO:0000256" key="2">
    <source>
        <dbReference type="ARBA" id="ARBA00004953"/>
    </source>
</evidence>
<comment type="caution">
    <text evidence="9">Lacks conserved residue(s) required for the propagation of feature annotation.</text>
</comment>
<comment type="similarity">
    <text evidence="3 9">Belongs to the CobD/CbiB family.</text>
</comment>
<keyword evidence="8 9" id="KW-0472">Membrane</keyword>
<dbReference type="InterPro" id="IPR004485">
    <property type="entry name" value="Cobalamin_biosynth_CobD/CbiB"/>
</dbReference>
<evidence type="ECO:0000256" key="3">
    <source>
        <dbReference type="ARBA" id="ARBA00006263"/>
    </source>
</evidence>
<comment type="function">
    <text evidence="9">Converts cobyric acid to cobinamide by the addition of aminopropanol on the F carboxylic group.</text>
</comment>
<feature type="transmembrane region" description="Helical" evidence="9">
    <location>
        <begin position="296"/>
        <end position="314"/>
    </location>
</feature>
<dbReference type="NCBIfam" id="TIGR00380">
    <property type="entry name" value="cobal_cbiB"/>
    <property type="match status" value="1"/>
</dbReference>
<keyword evidence="5 9" id="KW-0169">Cobalamin biosynthesis</keyword>
<evidence type="ECO:0000256" key="8">
    <source>
        <dbReference type="ARBA" id="ARBA00023136"/>
    </source>
</evidence>
<dbReference type="GO" id="GO:0015420">
    <property type="term" value="F:ABC-type vitamin B12 transporter activity"/>
    <property type="evidence" value="ECO:0007669"/>
    <property type="project" value="UniProtKB-UniRule"/>
</dbReference>
<dbReference type="PANTHER" id="PTHR34308:SF1">
    <property type="entry name" value="COBALAMIN BIOSYNTHESIS PROTEIN CBIB"/>
    <property type="match status" value="1"/>
</dbReference>
<dbReference type="AlphaFoldDB" id="A0A1A7C4D9"/>
<keyword evidence="6 9" id="KW-0812">Transmembrane</keyword>
<dbReference type="Pfam" id="PF03186">
    <property type="entry name" value="CobD_Cbib"/>
    <property type="match status" value="1"/>
</dbReference>
<dbReference type="Proteomes" id="UP000092713">
    <property type="component" value="Unassembled WGS sequence"/>
</dbReference>
<evidence type="ECO:0000256" key="4">
    <source>
        <dbReference type="ARBA" id="ARBA00022475"/>
    </source>
</evidence>
<organism evidence="10 11">
    <name type="scientific">Janthinobacterium psychrotolerans</name>
    <dbReference type="NCBI Taxonomy" id="1747903"/>
    <lineage>
        <taxon>Bacteria</taxon>
        <taxon>Pseudomonadati</taxon>
        <taxon>Pseudomonadota</taxon>
        <taxon>Betaproteobacteria</taxon>
        <taxon>Burkholderiales</taxon>
        <taxon>Oxalobacteraceae</taxon>
        <taxon>Janthinobacterium</taxon>
    </lineage>
</organism>
<accession>A0A1A7C4D9</accession>
<keyword evidence="11" id="KW-1185">Reference proteome</keyword>
<comment type="pathway">
    <text evidence="2 9">Cofactor biosynthesis; adenosylcobalamin biosynthesis.</text>
</comment>
<dbReference type="PANTHER" id="PTHR34308">
    <property type="entry name" value="COBALAMIN BIOSYNTHESIS PROTEIN CBIB"/>
    <property type="match status" value="1"/>
</dbReference>
<dbReference type="GO" id="GO:0048472">
    <property type="term" value="F:threonine-phosphate decarboxylase activity"/>
    <property type="evidence" value="ECO:0007669"/>
    <property type="project" value="InterPro"/>
</dbReference>
<evidence type="ECO:0000256" key="6">
    <source>
        <dbReference type="ARBA" id="ARBA00022692"/>
    </source>
</evidence>
<keyword evidence="7 9" id="KW-1133">Transmembrane helix</keyword>